<name>A0A4C2ABX5_EUMVA</name>
<accession>A0A4C2ABX5</accession>
<evidence type="ECO:0000256" key="1">
    <source>
        <dbReference type="SAM" id="MobiDB-lite"/>
    </source>
</evidence>
<proteinExistence type="predicted"/>
<gene>
    <name evidence="2" type="ORF">EVAR_103845_1</name>
</gene>
<sequence length="139" mass="15196">MKSRGIRFNRCLAALLRFGPYDLDVGGAMGGERPLPPPIRARSIIGSKSRRRIGASETSVAPCLATGAVRKRCRAHRPQKREATPVTPPSRPVPSTDGPAHRSCWLRPYCAGLNFNSAFVCGLKCLAPPPRVEFRCRES</sequence>
<evidence type="ECO:0000313" key="2">
    <source>
        <dbReference type="EMBL" id="GBP97332.1"/>
    </source>
</evidence>
<keyword evidence="3" id="KW-1185">Reference proteome</keyword>
<protein>
    <submittedName>
        <fullName evidence="2">Uncharacterized protein</fullName>
    </submittedName>
</protein>
<dbReference type="Proteomes" id="UP000299102">
    <property type="component" value="Unassembled WGS sequence"/>
</dbReference>
<dbReference type="AlphaFoldDB" id="A0A4C2ABX5"/>
<reference evidence="2 3" key="1">
    <citation type="journal article" date="2019" name="Commun. Biol.">
        <title>The bagworm genome reveals a unique fibroin gene that provides high tensile strength.</title>
        <authorList>
            <person name="Kono N."/>
            <person name="Nakamura H."/>
            <person name="Ohtoshi R."/>
            <person name="Tomita M."/>
            <person name="Numata K."/>
            <person name="Arakawa K."/>
        </authorList>
    </citation>
    <scope>NUCLEOTIDE SEQUENCE [LARGE SCALE GENOMIC DNA]</scope>
</reference>
<evidence type="ECO:0000313" key="3">
    <source>
        <dbReference type="Proteomes" id="UP000299102"/>
    </source>
</evidence>
<feature type="region of interest" description="Disordered" evidence="1">
    <location>
        <begin position="73"/>
        <end position="98"/>
    </location>
</feature>
<dbReference type="EMBL" id="BGZK01002917">
    <property type="protein sequence ID" value="GBP97332.1"/>
    <property type="molecule type" value="Genomic_DNA"/>
</dbReference>
<comment type="caution">
    <text evidence="2">The sequence shown here is derived from an EMBL/GenBank/DDBJ whole genome shotgun (WGS) entry which is preliminary data.</text>
</comment>
<organism evidence="2 3">
    <name type="scientific">Eumeta variegata</name>
    <name type="common">Bagworm moth</name>
    <name type="synonym">Eumeta japonica</name>
    <dbReference type="NCBI Taxonomy" id="151549"/>
    <lineage>
        <taxon>Eukaryota</taxon>
        <taxon>Metazoa</taxon>
        <taxon>Ecdysozoa</taxon>
        <taxon>Arthropoda</taxon>
        <taxon>Hexapoda</taxon>
        <taxon>Insecta</taxon>
        <taxon>Pterygota</taxon>
        <taxon>Neoptera</taxon>
        <taxon>Endopterygota</taxon>
        <taxon>Lepidoptera</taxon>
        <taxon>Glossata</taxon>
        <taxon>Ditrysia</taxon>
        <taxon>Tineoidea</taxon>
        <taxon>Psychidae</taxon>
        <taxon>Oiketicinae</taxon>
        <taxon>Eumeta</taxon>
    </lineage>
</organism>